<evidence type="ECO:0000313" key="4">
    <source>
        <dbReference type="Proteomes" id="UP000199039"/>
    </source>
</evidence>
<dbReference type="Proteomes" id="UP000199039">
    <property type="component" value="Unassembled WGS sequence"/>
</dbReference>
<dbReference type="InterPro" id="IPR013094">
    <property type="entry name" value="AB_hydrolase_3"/>
</dbReference>
<dbReference type="STRING" id="1814289.SAMN05216410_1007"/>
<reference evidence="3 4" key="1">
    <citation type="submission" date="2016-09" db="EMBL/GenBank/DDBJ databases">
        <authorList>
            <person name="Capua I."/>
            <person name="De Benedictis P."/>
            <person name="Joannis T."/>
            <person name="Lombin L.H."/>
            <person name="Cattoli G."/>
        </authorList>
    </citation>
    <scope>NUCLEOTIDE SEQUENCE [LARGE SCALE GENOMIC DNA]</scope>
    <source>
        <strain evidence="3 4">ISLP-3</strain>
    </source>
</reference>
<evidence type="ECO:0000259" key="2">
    <source>
        <dbReference type="Pfam" id="PF07859"/>
    </source>
</evidence>
<dbReference type="PANTHER" id="PTHR48081:SF6">
    <property type="entry name" value="PEPTIDASE S9 PROLYL OLIGOPEPTIDASE CATALYTIC DOMAIN-CONTAINING PROTEIN"/>
    <property type="match status" value="1"/>
</dbReference>
<dbReference type="OrthoDB" id="9794725at2"/>
<dbReference type="Pfam" id="PF07859">
    <property type="entry name" value="Abhydrolase_3"/>
    <property type="match status" value="1"/>
</dbReference>
<dbReference type="Gene3D" id="3.40.50.1820">
    <property type="entry name" value="alpha/beta hydrolase"/>
    <property type="match status" value="1"/>
</dbReference>
<organism evidence="3 4">
    <name type="scientific">Sanguibacter gelidistatuariae</name>
    <dbReference type="NCBI Taxonomy" id="1814289"/>
    <lineage>
        <taxon>Bacteria</taxon>
        <taxon>Bacillati</taxon>
        <taxon>Actinomycetota</taxon>
        <taxon>Actinomycetes</taxon>
        <taxon>Micrococcales</taxon>
        <taxon>Sanguibacteraceae</taxon>
        <taxon>Sanguibacter</taxon>
    </lineage>
</organism>
<protein>
    <submittedName>
        <fullName evidence="3">Acetyl esterase/lipase</fullName>
    </submittedName>
</protein>
<feature type="domain" description="Alpha/beta hydrolase fold-3" evidence="2">
    <location>
        <begin position="130"/>
        <end position="189"/>
    </location>
</feature>
<name>A0A1G6HGJ2_9MICO</name>
<dbReference type="AlphaFoldDB" id="A0A1G6HGJ2"/>
<evidence type="ECO:0000313" key="3">
    <source>
        <dbReference type="EMBL" id="SDB93331.1"/>
    </source>
</evidence>
<dbReference type="GO" id="GO:0016787">
    <property type="term" value="F:hydrolase activity"/>
    <property type="evidence" value="ECO:0007669"/>
    <property type="project" value="UniProtKB-KW"/>
</dbReference>
<dbReference type="PANTHER" id="PTHR48081">
    <property type="entry name" value="AB HYDROLASE SUPERFAMILY PROTEIN C4A8.06C"/>
    <property type="match status" value="1"/>
</dbReference>
<proteinExistence type="predicted"/>
<gene>
    <name evidence="3" type="ORF">SAMN05216410_1007</name>
</gene>
<sequence>MQRLDPIVLDFPDLTDAAIMRADEGDPAGQDRMLRNVTIPTLTPFLPDPATRTGVSVVVVPGGALHFLAVDNEGVNVAQRLAEQGIAAFVLQYRLVPTPVDESAVEKLMSHIFSDHAILAEISEGRRKPARDDGAAALATVRENAGAWGLDPDKVGMVGFSAGGFVALATTLDGADGDRPSFVAPVYPAWWGEVVVPAPAPPMFLAWATDDGLGDTIIDSAMRLYDAWRHAGAPVEAHAYSRGGHGFGARPQGAPSDDWFAAFVRWISASGF</sequence>
<accession>A0A1G6HGJ2</accession>
<dbReference type="InterPro" id="IPR050300">
    <property type="entry name" value="GDXG_lipolytic_enzyme"/>
</dbReference>
<keyword evidence="4" id="KW-1185">Reference proteome</keyword>
<dbReference type="EMBL" id="FMYH01000001">
    <property type="protein sequence ID" value="SDB93331.1"/>
    <property type="molecule type" value="Genomic_DNA"/>
</dbReference>
<dbReference type="InterPro" id="IPR029058">
    <property type="entry name" value="AB_hydrolase_fold"/>
</dbReference>
<evidence type="ECO:0000256" key="1">
    <source>
        <dbReference type="ARBA" id="ARBA00022801"/>
    </source>
</evidence>
<dbReference type="SUPFAM" id="SSF53474">
    <property type="entry name" value="alpha/beta-Hydrolases"/>
    <property type="match status" value="1"/>
</dbReference>
<dbReference type="RefSeq" id="WP_093181220.1">
    <property type="nucleotide sequence ID" value="NZ_FMYH01000001.1"/>
</dbReference>
<keyword evidence="1" id="KW-0378">Hydrolase</keyword>